<keyword evidence="2" id="KW-0732">Signal</keyword>
<evidence type="ECO:0000313" key="3">
    <source>
        <dbReference type="EMBL" id="KAK6759927.1"/>
    </source>
</evidence>
<dbReference type="EMBL" id="JAVFWL010000006">
    <property type="protein sequence ID" value="KAK6759927.1"/>
    <property type="molecule type" value="Genomic_DNA"/>
</dbReference>
<comment type="caution">
    <text evidence="3">The sequence shown here is derived from an EMBL/GenBank/DDBJ whole genome shotgun (WGS) entry which is preliminary data.</text>
</comment>
<reference evidence="3 4" key="1">
    <citation type="submission" date="2023-08" db="EMBL/GenBank/DDBJ databases">
        <title>A Necator americanus chromosomal reference genome.</title>
        <authorList>
            <person name="Ilik V."/>
            <person name="Petrzelkova K.J."/>
            <person name="Pardy F."/>
            <person name="Fuh T."/>
            <person name="Niatou-Singa F.S."/>
            <person name="Gouil Q."/>
            <person name="Baker L."/>
            <person name="Ritchie M.E."/>
            <person name="Jex A.R."/>
            <person name="Gazzola D."/>
            <person name="Li H."/>
            <person name="Toshio Fujiwara R."/>
            <person name="Zhan B."/>
            <person name="Aroian R.V."/>
            <person name="Pafco B."/>
            <person name="Schwarz E.M."/>
        </authorList>
    </citation>
    <scope>NUCLEOTIDE SEQUENCE [LARGE SCALE GENOMIC DNA]</scope>
    <source>
        <strain evidence="3 4">Aroian</strain>
        <tissue evidence="3">Whole animal</tissue>
    </source>
</reference>
<evidence type="ECO:0000256" key="2">
    <source>
        <dbReference type="SAM" id="SignalP"/>
    </source>
</evidence>
<feature type="compositionally biased region" description="Basic and acidic residues" evidence="1">
    <location>
        <begin position="110"/>
        <end position="121"/>
    </location>
</feature>
<feature type="compositionally biased region" description="Polar residues" evidence="1">
    <location>
        <begin position="91"/>
        <end position="101"/>
    </location>
</feature>
<protein>
    <submittedName>
        <fullName evidence="3">Uncharacterized protein</fullName>
    </submittedName>
</protein>
<name>A0ABR1EB62_NECAM</name>
<evidence type="ECO:0000313" key="4">
    <source>
        <dbReference type="Proteomes" id="UP001303046"/>
    </source>
</evidence>
<proteinExistence type="predicted"/>
<organism evidence="3 4">
    <name type="scientific">Necator americanus</name>
    <name type="common">Human hookworm</name>
    <dbReference type="NCBI Taxonomy" id="51031"/>
    <lineage>
        <taxon>Eukaryota</taxon>
        <taxon>Metazoa</taxon>
        <taxon>Ecdysozoa</taxon>
        <taxon>Nematoda</taxon>
        <taxon>Chromadorea</taxon>
        <taxon>Rhabditida</taxon>
        <taxon>Rhabditina</taxon>
        <taxon>Rhabditomorpha</taxon>
        <taxon>Strongyloidea</taxon>
        <taxon>Ancylostomatidae</taxon>
        <taxon>Bunostominae</taxon>
        <taxon>Necator</taxon>
    </lineage>
</organism>
<dbReference type="Proteomes" id="UP001303046">
    <property type="component" value="Unassembled WGS sequence"/>
</dbReference>
<sequence length="132" mass="15484">MLRNLGPNAIYILAIVAVSLETISATKFMNFDPDQIMKDLEQYDVQEKHGATFDPEIYDAVLKEFSRFVRNDHDDGRRMEDFHETNRFQEKLQSQNSQEPSNRGKIQVIHPRDVSQREQHKPNNHIVFPPPH</sequence>
<accession>A0ABR1EB62</accession>
<gene>
    <name evidence="3" type="primary">Necator_chrX.g21631</name>
    <name evidence="3" type="ORF">RB195_021470</name>
</gene>
<keyword evidence="4" id="KW-1185">Reference proteome</keyword>
<feature type="chain" id="PRO_5046459217" evidence="2">
    <location>
        <begin position="26"/>
        <end position="132"/>
    </location>
</feature>
<feature type="region of interest" description="Disordered" evidence="1">
    <location>
        <begin position="90"/>
        <end position="132"/>
    </location>
</feature>
<feature type="signal peptide" evidence="2">
    <location>
        <begin position="1"/>
        <end position="25"/>
    </location>
</feature>
<evidence type="ECO:0000256" key="1">
    <source>
        <dbReference type="SAM" id="MobiDB-lite"/>
    </source>
</evidence>